<evidence type="ECO:0000256" key="1">
    <source>
        <dbReference type="SAM" id="Coils"/>
    </source>
</evidence>
<dbReference type="RefSeq" id="WP_279241432.1">
    <property type="nucleotide sequence ID" value="NZ_CP036501.1"/>
</dbReference>
<evidence type="ECO:0000313" key="4">
    <source>
        <dbReference type="Proteomes" id="UP001317963"/>
    </source>
</evidence>
<reference evidence="3 4" key="1">
    <citation type="submission" date="2019-02" db="EMBL/GenBank/DDBJ databases">
        <title>Halieaceae_genomes.</title>
        <authorList>
            <person name="Li S.-H."/>
        </authorList>
    </citation>
    <scope>NUCLEOTIDE SEQUENCE [LARGE SCALE GENOMIC DNA]</scope>
    <source>
        <strain evidence="3 4">JH123</strain>
    </source>
</reference>
<feature type="coiled-coil region" evidence="1">
    <location>
        <begin position="108"/>
        <end position="135"/>
    </location>
</feature>
<organism evidence="3 4">
    <name type="scientific">Candidatus Paraluminiphilus aquimaris</name>
    <dbReference type="NCBI Taxonomy" id="2518994"/>
    <lineage>
        <taxon>Bacteria</taxon>
        <taxon>Pseudomonadati</taxon>
        <taxon>Pseudomonadota</taxon>
        <taxon>Gammaproteobacteria</taxon>
        <taxon>Cellvibrionales</taxon>
        <taxon>Halieaceae</taxon>
        <taxon>Candidatus Paraluminiphilus</taxon>
    </lineage>
</organism>
<feature type="signal peptide" evidence="2">
    <location>
        <begin position="1"/>
        <end position="24"/>
    </location>
</feature>
<keyword evidence="2" id="KW-0732">Signal</keyword>
<proteinExistence type="predicted"/>
<evidence type="ECO:0000256" key="2">
    <source>
        <dbReference type="SAM" id="SignalP"/>
    </source>
</evidence>
<sequence>MSINMSRLIFFCFGVMLSSAVWMAALENRNHFDYESCSEMAGTNAAFSEALDALLASCADQYPARRDSLGDGYIYVDEMSGLSFAIPTPVPSATNWIEIRSAVEAHAKEVEKSRLAEEEARLRELELREEQDRQRREVAAALAEEREWRRQECLKLNDKKRQYFAREQQTATKNIIVTKRTMVSNKLFQTDRPVVKVTNLSGFPVSSLKLRFQYMTQRGEYDSWQNIVCPTVPQYSWTAFSSQNSLFPVGGTMQVVVPDSQIVGRAGDWLLCTSVESAEFQRPKLNLENCY</sequence>
<evidence type="ECO:0000313" key="3">
    <source>
        <dbReference type="EMBL" id="UZP74965.1"/>
    </source>
</evidence>
<feature type="chain" id="PRO_5045543739" evidence="2">
    <location>
        <begin position="25"/>
        <end position="291"/>
    </location>
</feature>
<protein>
    <submittedName>
        <fullName evidence="3">Uncharacterized protein</fullName>
    </submittedName>
</protein>
<accession>A0ABY6Q7T0</accession>
<name>A0ABY6Q7T0_9GAMM</name>
<dbReference type="EMBL" id="CP036501">
    <property type="protein sequence ID" value="UZP74965.1"/>
    <property type="molecule type" value="Genomic_DNA"/>
</dbReference>
<keyword evidence="4" id="KW-1185">Reference proteome</keyword>
<dbReference type="Proteomes" id="UP001317963">
    <property type="component" value="Chromosome"/>
</dbReference>
<keyword evidence="1" id="KW-0175">Coiled coil</keyword>
<gene>
    <name evidence="3" type="ORF">E0F26_09555</name>
</gene>